<dbReference type="InterPro" id="IPR016181">
    <property type="entry name" value="Acyl_CoA_acyltransferase"/>
</dbReference>
<sequence length="147" mass="16594">MIQLRTSTQSDAERVLAIWRNAVDATHHFLRPEDRLAIESEVVAFLPSAPLELAVNETGEAIGFMLINAQHMEALFIDANHRGTGVGRYLVEEALRRHPKLTVDVNEQNTQAVGFYERMGFEHCGRSALDSQGRPYPLIHLRYRLAA</sequence>
<proteinExistence type="predicted"/>
<dbReference type="NCBIfam" id="NF007807">
    <property type="entry name" value="PRK10514.1"/>
    <property type="match status" value="1"/>
</dbReference>
<evidence type="ECO:0000256" key="1">
    <source>
        <dbReference type="ARBA" id="ARBA00022679"/>
    </source>
</evidence>
<keyword evidence="1 4" id="KW-0808">Transferase</keyword>
<evidence type="ECO:0000313" key="5">
    <source>
        <dbReference type="Proteomes" id="UP001189757"/>
    </source>
</evidence>
<protein>
    <submittedName>
        <fullName evidence="4">Peptidyl-lysine N-acetyltransferase YjaB</fullName>
        <ecNumber evidence="4">2.3.1.-</ecNumber>
    </submittedName>
</protein>
<accession>A0ABM9KAE9</accession>
<dbReference type="InterPro" id="IPR000182">
    <property type="entry name" value="GNAT_dom"/>
</dbReference>
<organism evidence="4 5">
    <name type="scientific">Ralstonia flaminis</name>
    <dbReference type="NCBI Taxonomy" id="3058597"/>
    <lineage>
        <taxon>Bacteria</taxon>
        <taxon>Pseudomonadati</taxon>
        <taxon>Pseudomonadota</taxon>
        <taxon>Betaproteobacteria</taxon>
        <taxon>Burkholderiales</taxon>
        <taxon>Burkholderiaceae</taxon>
        <taxon>Ralstonia</taxon>
    </lineage>
</organism>
<feature type="domain" description="N-acetyltransferase" evidence="3">
    <location>
        <begin position="2"/>
        <end position="147"/>
    </location>
</feature>
<dbReference type="CDD" id="cd04301">
    <property type="entry name" value="NAT_SF"/>
    <property type="match status" value="1"/>
</dbReference>
<dbReference type="RefSeq" id="WP_316682621.1">
    <property type="nucleotide sequence ID" value="NZ_CATZLL010000019.1"/>
</dbReference>
<dbReference type="EMBL" id="CATZLL010000019">
    <property type="protein sequence ID" value="CAJ0821860.1"/>
    <property type="molecule type" value="Genomic_DNA"/>
</dbReference>
<comment type="caution">
    <text evidence="4">The sequence shown here is derived from an EMBL/GenBank/DDBJ whole genome shotgun (WGS) entry which is preliminary data.</text>
</comment>
<dbReference type="EC" id="2.3.1.-" evidence="4"/>
<keyword evidence="2 4" id="KW-0012">Acyltransferase</keyword>
<dbReference type="GO" id="GO:0016746">
    <property type="term" value="F:acyltransferase activity"/>
    <property type="evidence" value="ECO:0007669"/>
    <property type="project" value="UniProtKB-KW"/>
</dbReference>
<evidence type="ECO:0000259" key="3">
    <source>
        <dbReference type="PROSITE" id="PS51186"/>
    </source>
</evidence>
<dbReference type="PROSITE" id="PS51186">
    <property type="entry name" value="GNAT"/>
    <property type="match status" value="1"/>
</dbReference>
<evidence type="ECO:0000256" key="2">
    <source>
        <dbReference type="ARBA" id="ARBA00023315"/>
    </source>
</evidence>
<dbReference type="PANTHER" id="PTHR43800:SF1">
    <property type="entry name" value="PEPTIDYL-LYSINE N-ACETYLTRANSFERASE YJAB"/>
    <property type="match status" value="1"/>
</dbReference>
<name>A0ABM9KAE9_9RALS</name>
<dbReference type="Gene3D" id="3.40.630.30">
    <property type="match status" value="1"/>
</dbReference>
<evidence type="ECO:0000313" key="4">
    <source>
        <dbReference type="EMBL" id="CAJ0821860.1"/>
    </source>
</evidence>
<dbReference type="PANTHER" id="PTHR43800">
    <property type="entry name" value="PEPTIDYL-LYSINE N-ACETYLTRANSFERASE YJAB"/>
    <property type="match status" value="1"/>
</dbReference>
<dbReference type="Pfam" id="PF13673">
    <property type="entry name" value="Acetyltransf_10"/>
    <property type="match status" value="1"/>
</dbReference>
<dbReference type="Proteomes" id="UP001189757">
    <property type="component" value="Unassembled WGS sequence"/>
</dbReference>
<dbReference type="SUPFAM" id="SSF55729">
    <property type="entry name" value="Acyl-CoA N-acyltransferases (Nat)"/>
    <property type="match status" value="1"/>
</dbReference>
<keyword evidence="5" id="KW-1185">Reference proteome</keyword>
<reference evidence="4 5" key="1">
    <citation type="submission" date="2023-07" db="EMBL/GenBank/DDBJ databases">
        <authorList>
            <person name="Peeters C."/>
        </authorList>
    </citation>
    <scope>NUCLEOTIDE SEQUENCE [LARGE SCALE GENOMIC DNA]</scope>
    <source>
        <strain evidence="4 5">LMG 18101</strain>
    </source>
</reference>
<gene>
    <name evidence="4" type="primary">yjaB</name>
    <name evidence="4" type="ORF">LMG18101_04770</name>
</gene>